<evidence type="ECO:0000313" key="1">
    <source>
        <dbReference type="EMBL" id="PNJ02804.1"/>
    </source>
</evidence>
<name>A0A2J8R2N6_PONAB</name>
<comment type="caution">
    <text evidence="1">The sequence shown here is derived from an EMBL/GenBank/DDBJ whole genome shotgun (WGS) entry which is preliminary data.</text>
</comment>
<protein>
    <submittedName>
        <fullName evidence="1">FAM153A isoform 5</fullName>
    </submittedName>
</protein>
<organism evidence="1">
    <name type="scientific">Pongo abelii</name>
    <name type="common">Sumatran orangutan</name>
    <name type="synonym">Pongo pygmaeus abelii</name>
    <dbReference type="NCBI Taxonomy" id="9601"/>
    <lineage>
        <taxon>Eukaryota</taxon>
        <taxon>Metazoa</taxon>
        <taxon>Chordata</taxon>
        <taxon>Craniata</taxon>
        <taxon>Vertebrata</taxon>
        <taxon>Euteleostomi</taxon>
        <taxon>Mammalia</taxon>
        <taxon>Eutheria</taxon>
        <taxon>Euarchontoglires</taxon>
        <taxon>Primates</taxon>
        <taxon>Haplorrhini</taxon>
        <taxon>Catarrhini</taxon>
        <taxon>Hominidae</taxon>
        <taxon>Pongo</taxon>
    </lineage>
</organism>
<reference evidence="1" key="1">
    <citation type="submission" date="2017-12" db="EMBL/GenBank/DDBJ databases">
        <title>High-resolution comparative analysis of great ape genomes.</title>
        <authorList>
            <person name="Pollen A."/>
            <person name="Hastie A."/>
            <person name="Hormozdiari F."/>
            <person name="Dougherty M."/>
            <person name="Liu R."/>
            <person name="Chaisson M."/>
            <person name="Hoppe E."/>
            <person name="Hill C."/>
            <person name="Pang A."/>
            <person name="Hillier L."/>
            <person name="Baker C."/>
            <person name="Armstrong J."/>
            <person name="Shendure J."/>
            <person name="Paten B."/>
            <person name="Wilson R."/>
            <person name="Chao H."/>
            <person name="Schneider V."/>
            <person name="Ventura M."/>
            <person name="Kronenberg Z."/>
            <person name="Murali S."/>
            <person name="Gordon D."/>
            <person name="Cantsilieris S."/>
            <person name="Munson K."/>
            <person name="Nelson B."/>
            <person name="Raja A."/>
            <person name="Underwood J."/>
            <person name="Diekhans M."/>
            <person name="Fiddes I."/>
            <person name="Haussler D."/>
            <person name="Eichler E."/>
        </authorList>
    </citation>
    <scope>NUCLEOTIDE SEQUENCE [LARGE SCALE GENOMIC DNA]</scope>
    <source>
        <strain evidence="1">Susie</strain>
    </source>
</reference>
<dbReference type="EMBL" id="NDHI03003787">
    <property type="protein sequence ID" value="PNJ02804.1"/>
    <property type="molecule type" value="Genomic_DNA"/>
</dbReference>
<gene>
    <name evidence="1" type="ORF">CR201_G0054519</name>
</gene>
<sequence>MGNVCSCYLRDHDEQVAQETYSEDVPGVHMCFVFL</sequence>
<accession>A0A2J8R2N6</accession>
<proteinExistence type="predicted"/>
<dbReference type="AlphaFoldDB" id="A0A2J8R2N6"/>